<protein>
    <submittedName>
        <fullName evidence="2">Uncharacterized protein</fullName>
    </submittedName>
</protein>
<dbReference type="HOGENOM" id="CLU_1156784_0_0_1"/>
<evidence type="ECO:0000313" key="2">
    <source>
        <dbReference type="EMBL" id="KIM74292.1"/>
    </source>
</evidence>
<dbReference type="AlphaFoldDB" id="A0A0C3BAD8"/>
<reference evidence="3" key="2">
    <citation type="submission" date="2015-01" db="EMBL/GenBank/DDBJ databases">
        <title>Evolutionary Origins and Diversification of the Mycorrhizal Mutualists.</title>
        <authorList>
            <consortium name="DOE Joint Genome Institute"/>
            <consortium name="Mycorrhizal Genomics Consortium"/>
            <person name="Kohler A."/>
            <person name="Kuo A."/>
            <person name="Nagy L.G."/>
            <person name="Floudas D."/>
            <person name="Copeland A."/>
            <person name="Barry K.W."/>
            <person name="Cichocki N."/>
            <person name="Veneault-Fourrey C."/>
            <person name="LaButti K."/>
            <person name="Lindquist E.A."/>
            <person name="Lipzen A."/>
            <person name="Lundell T."/>
            <person name="Morin E."/>
            <person name="Murat C."/>
            <person name="Riley R."/>
            <person name="Ohm R."/>
            <person name="Sun H."/>
            <person name="Tunlid A."/>
            <person name="Henrissat B."/>
            <person name="Grigoriev I.V."/>
            <person name="Hibbett D.S."/>
            <person name="Martin F."/>
        </authorList>
    </citation>
    <scope>NUCLEOTIDE SEQUENCE [LARGE SCALE GENOMIC DNA]</scope>
    <source>
        <strain evidence="3">F 1598</strain>
    </source>
</reference>
<gene>
    <name evidence="2" type="ORF">PILCRDRAFT_14554</name>
</gene>
<proteinExistence type="predicted"/>
<feature type="compositionally biased region" description="Acidic residues" evidence="1">
    <location>
        <begin position="125"/>
        <end position="139"/>
    </location>
</feature>
<accession>A0A0C3BAD8</accession>
<dbReference type="Proteomes" id="UP000054166">
    <property type="component" value="Unassembled WGS sequence"/>
</dbReference>
<reference evidence="2 3" key="1">
    <citation type="submission" date="2014-04" db="EMBL/GenBank/DDBJ databases">
        <authorList>
            <consortium name="DOE Joint Genome Institute"/>
            <person name="Kuo A."/>
            <person name="Tarkka M."/>
            <person name="Buscot F."/>
            <person name="Kohler A."/>
            <person name="Nagy L.G."/>
            <person name="Floudas D."/>
            <person name="Copeland A."/>
            <person name="Barry K.W."/>
            <person name="Cichocki N."/>
            <person name="Veneault-Fourrey C."/>
            <person name="LaButti K."/>
            <person name="Lindquist E.A."/>
            <person name="Lipzen A."/>
            <person name="Lundell T."/>
            <person name="Morin E."/>
            <person name="Murat C."/>
            <person name="Sun H."/>
            <person name="Tunlid A."/>
            <person name="Henrissat B."/>
            <person name="Grigoriev I.V."/>
            <person name="Hibbett D.S."/>
            <person name="Martin F."/>
            <person name="Nordberg H.P."/>
            <person name="Cantor M.N."/>
            <person name="Hua S.X."/>
        </authorList>
    </citation>
    <scope>NUCLEOTIDE SEQUENCE [LARGE SCALE GENOMIC DNA]</scope>
    <source>
        <strain evidence="2 3">F 1598</strain>
    </source>
</reference>
<feature type="region of interest" description="Disordered" evidence="1">
    <location>
        <begin position="121"/>
        <end position="155"/>
    </location>
</feature>
<sequence length="240" mass="27270">MIPDLFASDLHFLHERFPYSVVWEIGCLHFQYSCSLKPISSTPCDDPQKFRVVVSFRIPADSALELKMSDKRRWTTPEQRVFLESYVARYLEAQAKRKYTTFWPVFFQAWFSKYPEPEPLANDPTETDIEDDSEPDAESDSNSGHANGSKRKRSGCKARALALKKKAAQADVVLTPAEKLLKQKGYKIRQTREVKNCNVTFGGIRLVQSQSKEVWGQLQVRVLNFPHSPTPPPSGGGALF</sequence>
<keyword evidence="3" id="KW-1185">Reference proteome</keyword>
<organism evidence="2 3">
    <name type="scientific">Piloderma croceum (strain F 1598)</name>
    <dbReference type="NCBI Taxonomy" id="765440"/>
    <lineage>
        <taxon>Eukaryota</taxon>
        <taxon>Fungi</taxon>
        <taxon>Dikarya</taxon>
        <taxon>Basidiomycota</taxon>
        <taxon>Agaricomycotina</taxon>
        <taxon>Agaricomycetes</taxon>
        <taxon>Agaricomycetidae</taxon>
        <taxon>Atheliales</taxon>
        <taxon>Atheliaceae</taxon>
        <taxon>Piloderma</taxon>
    </lineage>
</organism>
<name>A0A0C3BAD8_PILCF</name>
<dbReference type="InParanoid" id="A0A0C3BAD8"/>
<dbReference type="EMBL" id="KN833063">
    <property type="protein sequence ID" value="KIM74292.1"/>
    <property type="molecule type" value="Genomic_DNA"/>
</dbReference>
<evidence type="ECO:0000313" key="3">
    <source>
        <dbReference type="Proteomes" id="UP000054166"/>
    </source>
</evidence>
<dbReference type="OrthoDB" id="2683861at2759"/>
<evidence type="ECO:0000256" key="1">
    <source>
        <dbReference type="SAM" id="MobiDB-lite"/>
    </source>
</evidence>